<evidence type="ECO:0000256" key="1">
    <source>
        <dbReference type="SAM" id="MobiDB-lite"/>
    </source>
</evidence>
<evidence type="ECO:0000259" key="2">
    <source>
        <dbReference type="SMART" id="SM00597"/>
    </source>
</evidence>
<feature type="domain" description="TTF-type" evidence="2">
    <location>
        <begin position="111"/>
        <end position="204"/>
    </location>
</feature>
<organism evidence="3 4">
    <name type="scientific">Heracleum sosnowskyi</name>
    <dbReference type="NCBI Taxonomy" id="360622"/>
    <lineage>
        <taxon>Eukaryota</taxon>
        <taxon>Viridiplantae</taxon>
        <taxon>Streptophyta</taxon>
        <taxon>Embryophyta</taxon>
        <taxon>Tracheophyta</taxon>
        <taxon>Spermatophyta</taxon>
        <taxon>Magnoliopsida</taxon>
        <taxon>eudicotyledons</taxon>
        <taxon>Gunneridae</taxon>
        <taxon>Pentapetalae</taxon>
        <taxon>asterids</taxon>
        <taxon>campanulids</taxon>
        <taxon>Apiales</taxon>
        <taxon>Apiaceae</taxon>
        <taxon>Apioideae</taxon>
        <taxon>apioid superclade</taxon>
        <taxon>Tordylieae</taxon>
        <taxon>Tordyliinae</taxon>
        <taxon>Heracleum</taxon>
    </lineage>
</organism>
<dbReference type="Proteomes" id="UP001237642">
    <property type="component" value="Unassembled WGS sequence"/>
</dbReference>
<dbReference type="PANTHER" id="PTHR11697">
    <property type="entry name" value="GENERAL TRANSCRIPTION FACTOR 2-RELATED ZINC FINGER PROTEIN"/>
    <property type="match status" value="1"/>
</dbReference>
<feature type="compositionally biased region" description="Polar residues" evidence="1">
    <location>
        <begin position="7"/>
        <end position="30"/>
    </location>
</feature>
<dbReference type="Pfam" id="PF14291">
    <property type="entry name" value="DUF4371"/>
    <property type="match status" value="1"/>
</dbReference>
<evidence type="ECO:0000313" key="4">
    <source>
        <dbReference type="Proteomes" id="UP001237642"/>
    </source>
</evidence>
<dbReference type="PANTHER" id="PTHR11697:SF230">
    <property type="entry name" value="ZINC FINGER, MYM DOMAIN CONTAINING 1"/>
    <property type="match status" value="1"/>
</dbReference>
<dbReference type="InterPro" id="IPR008906">
    <property type="entry name" value="HATC_C_dom"/>
</dbReference>
<comment type="caution">
    <text evidence="3">The sequence shown here is derived from an EMBL/GenBank/DDBJ whole genome shotgun (WGS) entry which is preliminary data.</text>
</comment>
<reference evidence="3" key="2">
    <citation type="submission" date="2023-05" db="EMBL/GenBank/DDBJ databases">
        <authorList>
            <person name="Schelkunov M.I."/>
        </authorList>
    </citation>
    <scope>NUCLEOTIDE SEQUENCE</scope>
    <source>
        <strain evidence="3">Hsosn_3</strain>
        <tissue evidence="3">Leaf</tissue>
    </source>
</reference>
<reference evidence="3" key="1">
    <citation type="submission" date="2023-02" db="EMBL/GenBank/DDBJ databases">
        <title>Genome of toxic invasive species Heracleum sosnowskyi carries increased number of genes despite the absence of recent whole-genome duplications.</title>
        <authorList>
            <person name="Schelkunov M."/>
            <person name="Shtratnikova V."/>
            <person name="Makarenko M."/>
            <person name="Klepikova A."/>
            <person name="Omelchenko D."/>
            <person name="Novikova G."/>
            <person name="Obukhova E."/>
            <person name="Bogdanov V."/>
            <person name="Penin A."/>
            <person name="Logacheva M."/>
        </authorList>
    </citation>
    <scope>NUCLEOTIDE SEQUENCE</scope>
    <source>
        <strain evidence="3">Hsosn_3</strain>
        <tissue evidence="3">Leaf</tissue>
    </source>
</reference>
<proteinExistence type="predicted"/>
<name>A0AAD8MJD7_9APIA</name>
<feature type="region of interest" description="Disordered" evidence="1">
    <location>
        <begin position="1"/>
        <end position="57"/>
    </location>
</feature>
<dbReference type="EMBL" id="JAUIZM010000007">
    <property type="protein sequence ID" value="KAK1374869.1"/>
    <property type="molecule type" value="Genomic_DNA"/>
</dbReference>
<dbReference type="InterPro" id="IPR006580">
    <property type="entry name" value="Znf_TTF"/>
</dbReference>
<sequence>MKRSNTRDISSFFTKKSTTKNASQVQTSEENPIPEINITRAPQPSAQGSSPSVTIPPPVVDIVNLSHDPGKRKKLIDFHPNERDLVRRMYIQRGPCQPVDHVFPKTLFGTKERRFNVKWFDSSWRPWLEYSVFKDAAFCFICYLFKAENTAGGDAFVSEGFKAWNRIQTIRDHVGKHTSSHNNAVIAMELFTKQKGSIVTALSKQTDEIMSAYRKRLEASITTIRWLLLQGLPFRGHDESENSMNRGNFISLLALLSEHDPEYSKVVLKMAPGNCQLTSPIVQKDIINACAKETTKAILEELNGVFFAILADESADISDKEQMALCLRYVNRKGEVCERFIDVVHVPNTTSLTLLAAIESLLMEYSLTFSQVRGQGYDGASNMQEVSDTIDSNKAQSITHLLMSFDFVFVAHLMVAIFGITNELNVALQKHDQDIVNAMSMVDITKTSLQKMRDEGWNLHMDRGKSPRITNFHHFRVEVFLSVIDLQLQELENRFPEVSKELLMCMSCFNPTNRFTAFDKSKLTQLATFYPNEFSSTELLFFENSLENFIISVRGDERFWNLKNLGELSVKLVETGKHMTHESVYLLLKLVLILPVVTTSVERVFSGMTQVKAKLRNSMGDQMLNDCLITYQERDLFLNVKMSDIIDRYQNMKTRREQL</sequence>
<dbReference type="InterPro" id="IPR025398">
    <property type="entry name" value="DUF4371"/>
</dbReference>
<protein>
    <submittedName>
        <fullName evidence="3">TTF-type domain-containing protein</fullName>
    </submittedName>
</protein>
<accession>A0AAD8MJD7</accession>
<dbReference type="InterPro" id="IPR012337">
    <property type="entry name" value="RNaseH-like_sf"/>
</dbReference>
<dbReference type="AlphaFoldDB" id="A0AAD8MJD7"/>
<dbReference type="GO" id="GO:0046983">
    <property type="term" value="F:protein dimerization activity"/>
    <property type="evidence" value="ECO:0007669"/>
    <property type="project" value="InterPro"/>
</dbReference>
<dbReference type="SMART" id="SM00597">
    <property type="entry name" value="ZnF_TTF"/>
    <property type="match status" value="1"/>
</dbReference>
<dbReference type="InterPro" id="IPR055298">
    <property type="entry name" value="AtLOH3-like"/>
</dbReference>
<evidence type="ECO:0000313" key="3">
    <source>
        <dbReference type="EMBL" id="KAK1374869.1"/>
    </source>
</evidence>
<dbReference type="SUPFAM" id="SSF53098">
    <property type="entry name" value="Ribonuclease H-like"/>
    <property type="match status" value="1"/>
</dbReference>
<gene>
    <name evidence="3" type="ORF">POM88_031062</name>
</gene>
<dbReference type="Pfam" id="PF05699">
    <property type="entry name" value="Dimer_Tnp_hAT"/>
    <property type="match status" value="1"/>
</dbReference>
<keyword evidence="4" id="KW-1185">Reference proteome</keyword>
<feature type="compositionally biased region" description="Low complexity" evidence="1">
    <location>
        <begin position="41"/>
        <end position="53"/>
    </location>
</feature>